<name>A0ACB7XWM4_9ERIC</name>
<evidence type="ECO:0000313" key="1">
    <source>
        <dbReference type="EMBL" id="KAH7844998.1"/>
    </source>
</evidence>
<evidence type="ECO:0000313" key="2">
    <source>
        <dbReference type="Proteomes" id="UP000828048"/>
    </source>
</evidence>
<comment type="caution">
    <text evidence="1">The sequence shown here is derived from an EMBL/GenBank/DDBJ whole genome shotgun (WGS) entry which is preliminary data.</text>
</comment>
<dbReference type="EMBL" id="CM037151">
    <property type="protein sequence ID" value="KAH7844998.1"/>
    <property type="molecule type" value="Genomic_DNA"/>
</dbReference>
<reference evidence="1 2" key="1">
    <citation type="journal article" date="2021" name="Hortic Res">
        <title>High-quality reference genome and annotation aids understanding of berry development for evergreen blueberry (Vaccinium darrowii).</title>
        <authorList>
            <person name="Yu J."/>
            <person name="Hulse-Kemp A.M."/>
            <person name="Babiker E."/>
            <person name="Staton M."/>
        </authorList>
    </citation>
    <scope>NUCLEOTIDE SEQUENCE [LARGE SCALE GENOMIC DNA]</scope>
    <source>
        <strain evidence="2">cv. NJ 8807/NJ 8810</strain>
        <tissue evidence="1">Young leaf</tissue>
    </source>
</reference>
<gene>
    <name evidence="1" type="ORF">Vadar_034017</name>
</gene>
<keyword evidence="2" id="KW-1185">Reference proteome</keyword>
<protein>
    <submittedName>
        <fullName evidence="1">Uncharacterized protein</fullName>
    </submittedName>
</protein>
<accession>A0ACB7XWM4</accession>
<sequence>MIMKSIAYFVFVILLSIIFSVSAQKDLTTDTCNATTYYKLCVSTLELGPQKFRLTHRGLSLMAMNAVKAEAISIVKDLVKIITLIPILEEPLSQCFEFYNVIVNDYNLKGVEALENGDAKTAIEILSKAAIGAYARLREELDRYMGKIC</sequence>
<proteinExistence type="predicted"/>
<dbReference type="Proteomes" id="UP000828048">
    <property type="component" value="Chromosome 1"/>
</dbReference>
<organism evidence="1 2">
    <name type="scientific">Vaccinium darrowii</name>
    <dbReference type="NCBI Taxonomy" id="229202"/>
    <lineage>
        <taxon>Eukaryota</taxon>
        <taxon>Viridiplantae</taxon>
        <taxon>Streptophyta</taxon>
        <taxon>Embryophyta</taxon>
        <taxon>Tracheophyta</taxon>
        <taxon>Spermatophyta</taxon>
        <taxon>Magnoliopsida</taxon>
        <taxon>eudicotyledons</taxon>
        <taxon>Gunneridae</taxon>
        <taxon>Pentapetalae</taxon>
        <taxon>asterids</taxon>
        <taxon>Ericales</taxon>
        <taxon>Ericaceae</taxon>
        <taxon>Vaccinioideae</taxon>
        <taxon>Vaccinieae</taxon>
        <taxon>Vaccinium</taxon>
    </lineage>
</organism>